<accession>A0A3E0KZ42</accession>
<proteinExistence type="predicted"/>
<dbReference type="AlphaFoldDB" id="A0A3E0KZ42"/>
<dbReference type="EMBL" id="QQWC01000005">
    <property type="protein sequence ID" value="REJ40531.1"/>
    <property type="molecule type" value="Genomic_DNA"/>
</dbReference>
<comment type="caution">
    <text evidence="1">The sequence shown here is derived from an EMBL/GenBank/DDBJ whole genome shotgun (WGS) entry which is preliminary data.</text>
</comment>
<gene>
    <name evidence="1" type="ORF">DWQ54_19875</name>
</gene>
<sequence>MIFEFVMVYQQDPDTDIRQILIDTLTTSLQDNYDEFETDTVEQMIIFQTQRIANQSTNQDGNTTQTIILGFTLDLPEEVNEAQTVVEEFAKALTEKTTPISHIVKFEDSLLQADLARWSAEIFAIEPMFQPCLMGIL</sequence>
<dbReference type="Proteomes" id="UP000256873">
    <property type="component" value="Unassembled WGS sequence"/>
</dbReference>
<evidence type="ECO:0000313" key="1">
    <source>
        <dbReference type="EMBL" id="REJ40531.1"/>
    </source>
</evidence>
<evidence type="ECO:0000313" key="2">
    <source>
        <dbReference type="Proteomes" id="UP000256873"/>
    </source>
</evidence>
<name>A0A3E0KZ42_9CHRO</name>
<protein>
    <submittedName>
        <fullName evidence="1">Uncharacterized protein</fullName>
    </submittedName>
</protein>
<reference evidence="1 2" key="1">
    <citation type="submission" date="2017-10" db="EMBL/GenBank/DDBJ databases">
        <title>A large-scale comparative metagenomic study reveals the eutrophication-driven functional interactions in six Microcystis-epibionts communities.</title>
        <authorList>
            <person name="Li Q."/>
            <person name="Lin F."/>
        </authorList>
    </citation>
    <scope>NUCLEOTIDE SEQUENCE [LARGE SCALE GENOMIC DNA]</scope>
    <source>
        <strain evidence="1">TF09</strain>
    </source>
</reference>
<organism evidence="1 2">
    <name type="scientific">Microcystis flos-aquae TF09</name>
    <dbReference type="NCBI Taxonomy" id="2060473"/>
    <lineage>
        <taxon>Bacteria</taxon>
        <taxon>Bacillati</taxon>
        <taxon>Cyanobacteriota</taxon>
        <taxon>Cyanophyceae</taxon>
        <taxon>Oscillatoriophycideae</taxon>
        <taxon>Chroococcales</taxon>
        <taxon>Microcystaceae</taxon>
        <taxon>Microcystis</taxon>
    </lineage>
</organism>